<name>A0A1Q5P5D5_9BACI</name>
<reference evidence="1 2" key="1">
    <citation type="submission" date="2016-12" db="EMBL/GenBank/DDBJ databases">
        <title>Domibacillus sp. SAOS 44 whole genome sequencing.</title>
        <authorList>
            <person name="Verma A."/>
            <person name="Krishnamurthi S."/>
        </authorList>
    </citation>
    <scope>NUCLEOTIDE SEQUENCE [LARGE SCALE GENOMIC DNA]</scope>
    <source>
        <strain evidence="1 2">SAOS 44</strain>
    </source>
</reference>
<comment type="caution">
    <text evidence="1">The sequence shown here is derived from an EMBL/GenBank/DDBJ whole genome shotgun (WGS) entry which is preliminary data.</text>
</comment>
<accession>A0A1Q5P5D5</accession>
<dbReference type="OrthoDB" id="2876446at2"/>
<evidence type="ECO:0000313" key="2">
    <source>
        <dbReference type="Proteomes" id="UP000186524"/>
    </source>
</evidence>
<evidence type="ECO:0000313" key="1">
    <source>
        <dbReference type="EMBL" id="OKL37302.1"/>
    </source>
</evidence>
<sequence length="91" mass="10708">MTVAEFFGGIEYSVTQFAVQLTKEMEEKIVKRELFYEDQITRYIDHRATLFTQSLPLNLAVSAVMKKEIKTHVFFKLKPVINRHIVFQVVK</sequence>
<gene>
    <name evidence="1" type="ORF">BLL40_06920</name>
</gene>
<dbReference type="AlphaFoldDB" id="A0A1Q5P5D5"/>
<protein>
    <submittedName>
        <fullName evidence="1">Uncharacterized protein</fullName>
    </submittedName>
</protein>
<dbReference type="RefSeq" id="WP_073711172.1">
    <property type="nucleotide sequence ID" value="NZ_MRWQ01000005.1"/>
</dbReference>
<organism evidence="1 2">
    <name type="scientific">Domibacillus mangrovi</name>
    <dbReference type="NCBI Taxonomy" id="1714354"/>
    <lineage>
        <taxon>Bacteria</taxon>
        <taxon>Bacillati</taxon>
        <taxon>Bacillota</taxon>
        <taxon>Bacilli</taxon>
        <taxon>Bacillales</taxon>
        <taxon>Bacillaceae</taxon>
        <taxon>Domibacillus</taxon>
    </lineage>
</organism>
<dbReference type="Proteomes" id="UP000186524">
    <property type="component" value="Unassembled WGS sequence"/>
</dbReference>
<dbReference type="EMBL" id="MRWQ01000005">
    <property type="protein sequence ID" value="OKL37302.1"/>
    <property type="molecule type" value="Genomic_DNA"/>
</dbReference>
<proteinExistence type="predicted"/>
<keyword evidence="2" id="KW-1185">Reference proteome</keyword>